<protein>
    <recommendedName>
        <fullName evidence="3">Peptidase S74 domain-containing protein</fullName>
    </recommendedName>
</protein>
<dbReference type="EMBL" id="LR797414">
    <property type="protein sequence ID" value="CAB4214637.1"/>
    <property type="molecule type" value="Genomic_DNA"/>
</dbReference>
<reference evidence="2" key="1">
    <citation type="submission" date="2020-05" db="EMBL/GenBank/DDBJ databases">
        <authorList>
            <person name="Chiriac C."/>
            <person name="Salcher M."/>
            <person name="Ghai R."/>
            <person name="Kavagutti S V."/>
        </authorList>
    </citation>
    <scope>NUCLEOTIDE SEQUENCE</scope>
</reference>
<feature type="compositionally biased region" description="Low complexity" evidence="1">
    <location>
        <begin position="1"/>
        <end position="15"/>
    </location>
</feature>
<evidence type="ECO:0000256" key="1">
    <source>
        <dbReference type="SAM" id="MobiDB-lite"/>
    </source>
</evidence>
<feature type="region of interest" description="Disordered" evidence="1">
    <location>
        <begin position="1"/>
        <end position="26"/>
    </location>
</feature>
<sequence>MPGLFGSLFGSPSSGTQSSNQASGFSALPQFGQDAFKQAVERGTALSQDPSMFAPAGLTPEQTASLATLSAGLQPTSPGQFQTGLSTFGDPYNEQVIQNSIRDINTAGQGQLSDIGSMASAAGGFGGTRQALLEALNQSNTQKNIGDISSQLRSQGFQNAANMTMADIARSQDVAGNLFGLGETQRGINTQTKQAPIAANNYLAQLAQGLPASSYNSSSQVTAGDSKGMLSQLGGAAAAFGGLGTSLGGLGTGLGSLAKGGAALFNMSDSRLKNNIRYLREDNGHKIYEFEYKWSPRKYEGVMAQDILETNPDAVYHNNGFYMVDYSKLGIEMRAI</sequence>
<gene>
    <name evidence="2" type="ORF">UFOVP1454_57</name>
</gene>
<evidence type="ECO:0000313" key="2">
    <source>
        <dbReference type="EMBL" id="CAB4214637.1"/>
    </source>
</evidence>
<organism evidence="2">
    <name type="scientific">uncultured Caudovirales phage</name>
    <dbReference type="NCBI Taxonomy" id="2100421"/>
    <lineage>
        <taxon>Viruses</taxon>
        <taxon>Duplodnaviria</taxon>
        <taxon>Heunggongvirae</taxon>
        <taxon>Uroviricota</taxon>
        <taxon>Caudoviricetes</taxon>
        <taxon>Peduoviridae</taxon>
        <taxon>Maltschvirus</taxon>
        <taxon>Maltschvirus maltsch</taxon>
    </lineage>
</organism>
<accession>A0A6J5SJQ2</accession>
<evidence type="ECO:0008006" key="3">
    <source>
        <dbReference type="Google" id="ProtNLM"/>
    </source>
</evidence>
<proteinExistence type="predicted"/>
<name>A0A6J5SJQ2_9CAUD</name>